<comment type="caution">
    <text evidence="2">The sequence shown here is derived from an EMBL/GenBank/DDBJ whole genome shotgun (WGS) entry which is preliminary data.</text>
</comment>
<reference evidence="2" key="1">
    <citation type="journal article" date="2021" name="PeerJ">
        <title>Extensive microbial diversity within the chicken gut microbiome revealed by metagenomics and culture.</title>
        <authorList>
            <person name="Gilroy R."/>
            <person name="Ravi A."/>
            <person name="Getino M."/>
            <person name="Pursley I."/>
            <person name="Horton D.L."/>
            <person name="Alikhan N.F."/>
            <person name="Baker D."/>
            <person name="Gharbi K."/>
            <person name="Hall N."/>
            <person name="Watson M."/>
            <person name="Adriaenssens E.M."/>
            <person name="Foster-Nyarko E."/>
            <person name="Jarju S."/>
            <person name="Secka A."/>
            <person name="Antonio M."/>
            <person name="Oren A."/>
            <person name="Chaudhuri R.R."/>
            <person name="La Ragione R."/>
            <person name="Hildebrand F."/>
            <person name="Pallen M.J."/>
        </authorList>
    </citation>
    <scope>NUCLEOTIDE SEQUENCE</scope>
    <source>
        <strain evidence="2">CHK199-9574</strain>
    </source>
</reference>
<sequence length="147" mass="16281">MNGKDKLREIGKQKFFLPADLIIYAVILLLIAAFTLYAVYNDEGAGTGFEVYYKQEMLFSASLGEDARYLFYIDGRQGRYKRVFADENAEGYGDYNLIEVAGGRVRVSSSDCRTGQCVASGWRNSGVIECRAHGMYIKIVGTLGGDA</sequence>
<reference evidence="2" key="2">
    <citation type="submission" date="2021-04" db="EMBL/GenBank/DDBJ databases">
        <authorList>
            <person name="Gilroy R."/>
        </authorList>
    </citation>
    <scope>NUCLEOTIDE SEQUENCE</scope>
    <source>
        <strain evidence="2">CHK199-9574</strain>
    </source>
</reference>
<evidence type="ECO:0000313" key="2">
    <source>
        <dbReference type="EMBL" id="HIY78032.1"/>
    </source>
</evidence>
<evidence type="ECO:0000256" key="1">
    <source>
        <dbReference type="SAM" id="Phobius"/>
    </source>
</evidence>
<dbReference type="Pfam" id="PF07009">
    <property type="entry name" value="NusG_II"/>
    <property type="match status" value="1"/>
</dbReference>
<name>A0A9D2CGE5_9FIRM</name>
<keyword evidence="1" id="KW-0472">Membrane</keyword>
<proteinExistence type="predicted"/>
<dbReference type="AlphaFoldDB" id="A0A9D2CGE5"/>
<dbReference type="Proteomes" id="UP000824135">
    <property type="component" value="Unassembled WGS sequence"/>
</dbReference>
<keyword evidence="1" id="KW-0812">Transmembrane</keyword>
<accession>A0A9D2CGE5</accession>
<keyword evidence="1" id="KW-1133">Transmembrane helix</keyword>
<feature type="transmembrane region" description="Helical" evidence="1">
    <location>
        <begin position="21"/>
        <end position="40"/>
    </location>
</feature>
<dbReference type="EMBL" id="DXCO01000026">
    <property type="protein sequence ID" value="HIY78032.1"/>
    <property type="molecule type" value="Genomic_DNA"/>
</dbReference>
<dbReference type="Gene3D" id="2.60.320.10">
    <property type="entry name" value="N-utilization substance G protein NusG, insert domain"/>
    <property type="match status" value="1"/>
</dbReference>
<gene>
    <name evidence="2" type="ORF">H9728_03215</name>
</gene>
<dbReference type="InterPro" id="IPR038690">
    <property type="entry name" value="NusG_2_sf"/>
</dbReference>
<organism evidence="2 3">
    <name type="scientific">Candidatus Borkfalkia excrementavium</name>
    <dbReference type="NCBI Taxonomy" id="2838505"/>
    <lineage>
        <taxon>Bacteria</taxon>
        <taxon>Bacillati</taxon>
        <taxon>Bacillota</taxon>
        <taxon>Clostridia</taxon>
        <taxon>Christensenellales</taxon>
        <taxon>Christensenellaceae</taxon>
        <taxon>Candidatus Borkfalkia</taxon>
    </lineage>
</organism>
<protein>
    <submittedName>
        <fullName evidence="2">NusG domain II-containing protein</fullName>
    </submittedName>
</protein>
<evidence type="ECO:0000313" key="3">
    <source>
        <dbReference type="Proteomes" id="UP000824135"/>
    </source>
</evidence>